<feature type="domain" description="N-(5'phosphoribosyl) anthranilate isomerase (PRAI)" evidence="11">
    <location>
        <begin position="3"/>
        <end position="195"/>
    </location>
</feature>
<comment type="similarity">
    <text evidence="3 10">Belongs to the TrpF family.</text>
</comment>
<dbReference type="FunFam" id="3.20.20.70:FF:000075">
    <property type="entry name" value="Tryptophan biosynthesis protein TRP1"/>
    <property type="match status" value="1"/>
</dbReference>
<evidence type="ECO:0000256" key="4">
    <source>
        <dbReference type="ARBA" id="ARBA00012572"/>
    </source>
</evidence>
<evidence type="ECO:0000259" key="11">
    <source>
        <dbReference type="Pfam" id="PF00697"/>
    </source>
</evidence>
<dbReference type="AlphaFoldDB" id="A0A090IWI1"/>
<dbReference type="GO" id="GO:0004640">
    <property type="term" value="F:phosphoribosylanthranilate isomerase activity"/>
    <property type="evidence" value="ECO:0007669"/>
    <property type="project" value="UniProtKB-UniRule"/>
</dbReference>
<comment type="pathway">
    <text evidence="2 10">Amino-acid biosynthesis; L-tryptophan biosynthesis; L-tryptophan from chorismate: step 3/5.</text>
</comment>
<evidence type="ECO:0000256" key="2">
    <source>
        <dbReference type="ARBA" id="ARBA00004664"/>
    </source>
</evidence>
<evidence type="ECO:0000256" key="5">
    <source>
        <dbReference type="ARBA" id="ARBA00022272"/>
    </source>
</evidence>
<dbReference type="InterPro" id="IPR011060">
    <property type="entry name" value="RibuloseP-bd_barrel"/>
</dbReference>
<dbReference type="PANTHER" id="PTHR42894:SF1">
    <property type="entry name" value="N-(5'-PHOSPHORIBOSYL)ANTHRANILATE ISOMERASE"/>
    <property type="match status" value="1"/>
</dbReference>
<evidence type="ECO:0000256" key="10">
    <source>
        <dbReference type="HAMAP-Rule" id="MF_00135"/>
    </source>
</evidence>
<evidence type="ECO:0000256" key="3">
    <source>
        <dbReference type="ARBA" id="ARBA00007571"/>
    </source>
</evidence>
<keyword evidence="6 10" id="KW-0028">Amino-acid biosynthesis</keyword>
<keyword evidence="13" id="KW-1185">Reference proteome</keyword>
<reference evidence="12 13" key="1">
    <citation type="submission" date="2014-07" db="EMBL/GenBank/DDBJ databases">
        <authorList>
            <person name="Wibberg Daniel"/>
        </authorList>
    </citation>
    <scope>NUCLEOTIDE SEQUENCE [LARGE SCALE GENOMIC DNA]</scope>
</reference>
<dbReference type="InterPro" id="IPR001240">
    <property type="entry name" value="PRAI_dom"/>
</dbReference>
<dbReference type="GO" id="GO:0000162">
    <property type="term" value="P:L-tryptophan biosynthetic process"/>
    <property type="evidence" value="ECO:0007669"/>
    <property type="project" value="UniProtKB-UniRule"/>
</dbReference>
<protein>
    <recommendedName>
        <fullName evidence="5 10">N-(5'-phosphoribosyl)anthranilate isomerase</fullName>
        <shortName evidence="10">PRAI</shortName>
        <ecNumber evidence="4 10">5.3.1.24</ecNumber>
    </recommendedName>
</protein>
<evidence type="ECO:0000256" key="1">
    <source>
        <dbReference type="ARBA" id="ARBA00001164"/>
    </source>
</evidence>
<proteinExistence type="inferred from homology"/>
<sequence length="213" mass="23444">MLVKICGIQTLEAARTAVQGGADFIGFVFADSRRKITPETAREIANALPKQVKKVGVFVNETVEKMTEIANMVGLDFLQLHGNEPASVAEKLPLPVIKAYSADLINHSEIRSYPCDYYLIDSPKGKYHGGTGKTFDWKIAKDFELDRRKLILAGGLTPDNVREAITVVGPVGVDVSSGVETDEKKDTEKIREFIKQAKSTGKDESIDNLYNAR</sequence>
<accession>A0A090IWI1</accession>
<gene>
    <name evidence="10" type="primary">trpF</name>
    <name evidence="12" type="ORF">BT1A1_0946</name>
</gene>
<dbReference type="NCBIfam" id="NF002300">
    <property type="entry name" value="PRK01222.1-7"/>
    <property type="match status" value="1"/>
</dbReference>
<keyword evidence="8 10" id="KW-0057">Aromatic amino acid biosynthesis</keyword>
<organism evidence="12 13">
    <name type="scientific">Caldibacillus thermoamylovorans</name>
    <dbReference type="NCBI Taxonomy" id="35841"/>
    <lineage>
        <taxon>Bacteria</taxon>
        <taxon>Bacillati</taxon>
        <taxon>Bacillota</taxon>
        <taxon>Bacilli</taxon>
        <taxon>Bacillales</taxon>
        <taxon>Bacillaceae</taxon>
        <taxon>Caldibacillus</taxon>
    </lineage>
</organism>
<dbReference type="InterPro" id="IPR044643">
    <property type="entry name" value="TrpF_fam"/>
</dbReference>
<evidence type="ECO:0000313" key="13">
    <source>
        <dbReference type="Proteomes" id="UP000040576"/>
    </source>
</evidence>
<dbReference type="Pfam" id="PF00697">
    <property type="entry name" value="PRAI"/>
    <property type="match status" value="1"/>
</dbReference>
<dbReference type="SUPFAM" id="SSF51366">
    <property type="entry name" value="Ribulose-phoshate binding barrel"/>
    <property type="match status" value="1"/>
</dbReference>
<evidence type="ECO:0000256" key="6">
    <source>
        <dbReference type="ARBA" id="ARBA00022605"/>
    </source>
</evidence>
<dbReference type="HAMAP" id="MF_00135">
    <property type="entry name" value="PRAI"/>
    <property type="match status" value="1"/>
</dbReference>
<dbReference type="Proteomes" id="UP000040576">
    <property type="component" value="Unassembled WGS sequence"/>
</dbReference>
<dbReference type="PANTHER" id="PTHR42894">
    <property type="entry name" value="N-(5'-PHOSPHORIBOSYL)ANTHRANILATE ISOMERASE"/>
    <property type="match status" value="1"/>
</dbReference>
<name>A0A090IWI1_9BACI</name>
<dbReference type="RefSeq" id="WP_034768589.1">
    <property type="nucleotide sequence ID" value="NZ_CCRF01000035.1"/>
</dbReference>
<keyword evidence="7 10" id="KW-0822">Tryptophan biosynthesis</keyword>
<dbReference type="UniPathway" id="UPA00035">
    <property type="reaction ID" value="UER00042"/>
</dbReference>
<dbReference type="GeneID" id="92960093"/>
<evidence type="ECO:0000256" key="7">
    <source>
        <dbReference type="ARBA" id="ARBA00022822"/>
    </source>
</evidence>
<evidence type="ECO:0000256" key="8">
    <source>
        <dbReference type="ARBA" id="ARBA00023141"/>
    </source>
</evidence>
<comment type="catalytic activity">
    <reaction evidence="1 10">
        <text>N-(5-phospho-beta-D-ribosyl)anthranilate = 1-(2-carboxyphenylamino)-1-deoxy-D-ribulose 5-phosphate</text>
        <dbReference type="Rhea" id="RHEA:21540"/>
        <dbReference type="ChEBI" id="CHEBI:18277"/>
        <dbReference type="ChEBI" id="CHEBI:58613"/>
        <dbReference type="EC" id="5.3.1.24"/>
    </reaction>
</comment>
<dbReference type="InterPro" id="IPR013785">
    <property type="entry name" value="Aldolase_TIM"/>
</dbReference>
<dbReference type="EC" id="5.3.1.24" evidence="4 10"/>
<dbReference type="EMBL" id="CCRF01000035">
    <property type="protein sequence ID" value="CEE00793.1"/>
    <property type="molecule type" value="Genomic_DNA"/>
</dbReference>
<dbReference type="Gene3D" id="3.20.20.70">
    <property type="entry name" value="Aldolase class I"/>
    <property type="match status" value="1"/>
</dbReference>
<evidence type="ECO:0000313" key="12">
    <source>
        <dbReference type="EMBL" id="CEE00793.1"/>
    </source>
</evidence>
<dbReference type="CDD" id="cd00405">
    <property type="entry name" value="PRAI"/>
    <property type="match status" value="1"/>
</dbReference>
<keyword evidence="9 10" id="KW-0413">Isomerase</keyword>
<evidence type="ECO:0000256" key="9">
    <source>
        <dbReference type="ARBA" id="ARBA00023235"/>
    </source>
</evidence>